<evidence type="ECO:0000313" key="1">
    <source>
        <dbReference type="EMBL" id="GAA5483988.1"/>
    </source>
</evidence>
<comment type="caution">
    <text evidence="1">The sequence shown here is derived from an EMBL/GenBank/DDBJ whole genome shotgun (WGS) entry which is preliminary data.</text>
</comment>
<name>A0ABP9UR15_9BACT</name>
<protein>
    <submittedName>
        <fullName evidence="1">Uncharacterized protein</fullName>
    </submittedName>
</protein>
<evidence type="ECO:0000313" key="2">
    <source>
        <dbReference type="Proteomes" id="UP001476282"/>
    </source>
</evidence>
<proteinExistence type="predicted"/>
<sequence>MDLVYLKQEAARLFPLAAAHALAHGPEGNRPLESLNSLCREHFEALGFRCMADCLDAVVPRVRGRLTLEAWSSAELTVSPWTFRVECRAFWLGSTQVHLTVRHDGPLPGITETGYRSIFAPVGMFADGTTPEGFIRGMFPQTAQMSLF</sequence>
<reference evidence="1 2" key="1">
    <citation type="submission" date="2024-02" db="EMBL/GenBank/DDBJ databases">
        <title>Haloferula sargassicola NBRC 104335.</title>
        <authorList>
            <person name="Ichikawa N."/>
            <person name="Katano-Makiyama Y."/>
            <person name="Hidaka K."/>
        </authorList>
    </citation>
    <scope>NUCLEOTIDE SEQUENCE [LARGE SCALE GENOMIC DNA]</scope>
    <source>
        <strain evidence="1 2">NBRC 104335</strain>
    </source>
</reference>
<keyword evidence="2" id="KW-1185">Reference proteome</keyword>
<accession>A0ABP9UR15</accession>
<dbReference type="Proteomes" id="UP001476282">
    <property type="component" value="Unassembled WGS sequence"/>
</dbReference>
<dbReference type="EMBL" id="BAABRI010000019">
    <property type="protein sequence ID" value="GAA5483988.1"/>
    <property type="molecule type" value="Genomic_DNA"/>
</dbReference>
<organism evidence="1 2">
    <name type="scientific">Haloferula sargassicola</name>
    <dbReference type="NCBI Taxonomy" id="490096"/>
    <lineage>
        <taxon>Bacteria</taxon>
        <taxon>Pseudomonadati</taxon>
        <taxon>Verrucomicrobiota</taxon>
        <taxon>Verrucomicrobiia</taxon>
        <taxon>Verrucomicrobiales</taxon>
        <taxon>Verrucomicrobiaceae</taxon>
        <taxon>Haloferula</taxon>
    </lineage>
</organism>
<gene>
    <name evidence="1" type="ORF">Hsar01_03225</name>
</gene>